<keyword evidence="1" id="KW-0812">Transmembrane</keyword>
<evidence type="ECO:0000313" key="3">
    <source>
        <dbReference type="Proteomes" id="UP001565471"/>
    </source>
</evidence>
<accession>A0ABV4FAC8</accession>
<name>A0ABV4FAC8_BRAEL</name>
<protein>
    <submittedName>
        <fullName evidence="2">Uncharacterized protein</fullName>
    </submittedName>
</protein>
<keyword evidence="3" id="KW-1185">Reference proteome</keyword>
<dbReference type="Gene3D" id="3.30.420.10">
    <property type="entry name" value="Ribonuclease H-like superfamily/Ribonuclease H"/>
    <property type="match status" value="1"/>
</dbReference>
<dbReference type="EMBL" id="JBGBZA010000002">
    <property type="protein sequence ID" value="MEY9320393.1"/>
    <property type="molecule type" value="Genomic_DNA"/>
</dbReference>
<sequence length="173" mass="19707">MNGLRRYALVLAIYLNTRGFGFVLFEGHLSPFDWGMREIRGPRKHGRCVTHISKKFDRYLPDILVLQDTSPEGTRRAPRITYLNAAIAELAKSRGIPVYAYSRDQVRAAFDYLGCVNKESLAEVIAKKIPAFERYVPPPRKPWMSEDARMGLFDAAALALMFFYSIDGDRQAT</sequence>
<organism evidence="2 3">
    <name type="scientific">Bradyrhizobium elkanii</name>
    <dbReference type="NCBI Taxonomy" id="29448"/>
    <lineage>
        <taxon>Bacteria</taxon>
        <taxon>Pseudomonadati</taxon>
        <taxon>Pseudomonadota</taxon>
        <taxon>Alphaproteobacteria</taxon>
        <taxon>Hyphomicrobiales</taxon>
        <taxon>Nitrobacteraceae</taxon>
        <taxon>Bradyrhizobium</taxon>
    </lineage>
</organism>
<comment type="caution">
    <text evidence="2">The sequence shown here is derived from an EMBL/GenBank/DDBJ whole genome shotgun (WGS) entry which is preliminary data.</text>
</comment>
<dbReference type="InterPro" id="IPR036397">
    <property type="entry name" value="RNaseH_sf"/>
</dbReference>
<proteinExistence type="predicted"/>
<evidence type="ECO:0000313" key="2">
    <source>
        <dbReference type="EMBL" id="MEY9320393.1"/>
    </source>
</evidence>
<keyword evidence="1" id="KW-1133">Transmembrane helix</keyword>
<gene>
    <name evidence="2" type="ORF">ABIF29_007192</name>
</gene>
<dbReference type="Proteomes" id="UP001565471">
    <property type="component" value="Unassembled WGS sequence"/>
</dbReference>
<reference evidence="2 3" key="1">
    <citation type="submission" date="2024-07" db="EMBL/GenBank/DDBJ databases">
        <title>Genomic Encyclopedia of Type Strains, Phase V (KMG-V): Genome sequencing to study the core and pangenomes of soil and plant-associated prokaryotes.</title>
        <authorList>
            <person name="Whitman W."/>
        </authorList>
    </citation>
    <scope>NUCLEOTIDE SEQUENCE [LARGE SCALE GENOMIC DNA]</scope>
    <source>
        <strain evidence="2 3">USDA 415</strain>
    </source>
</reference>
<keyword evidence="1" id="KW-0472">Membrane</keyword>
<evidence type="ECO:0000256" key="1">
    <source>
        <dbReference type="SAM" id="Phobius"/>
    </source>
</evidence>
<feature type="transmembrane region" description="Helical" evidence="1">
    <location>
        <begin position="7"/>
        <end position="25"/>
    </location>
</feature>